<evidence type="ECO:0008006" key="3">
    <source>
        <dbReference type="Google" id="ProtNLM"/>
    </source>
</evidence>
<proteinExistence type="predicted"/>
<name>A0ABQ9ZPQ9_9CRUS</name>
<comment type="caution">
    <text evidence="1">The sequence shown here is derived from an EMBL/GenBank/DDBJ whole genome shotgun (WGS) entry which is preliminary data.</text>
</comment>
<protein>
    <recommendedName>
        <fullName evidence="3">Btb/poz domain-containing protein</fullName>
    </recommendedName>
</protein>
<accession>A0ABQ9ZPQ9</accession>
<evidence type="ECO:0000313" key="1">
    <source>
        <dbReference type="EMBL" id="KAK4014915.1"/>
    </source>
</evidence>
<keyword evidence="2" id="KW-1185">Reference proteome</keyword>
<dbReference type="Proteomes" id="UP001234178">
    <property type="component" value="Unassembled WGS sequence"/>
</dbReference>
<reference evidence="1 2" key="1">
    <citation type="journal article" date="2023" name="Nucleic Acids Res.">
        <title>The hologenome of Daphnia magna reveals possible DNA methylation and microbiome-mediated evolution of the host genome.</title>
        <authorList>
            <person name="Chaturvedi A."/>
            <person name="Li X."/>
            <person name="Dhandapani V."/>
            <person name="Marshall H."/>
            <person name="Kissane S."/>
            <person name="Cuenca-Cambronero M."/>
            <person name="Asole G."/>
            <person name="Calvet F."/>
            <person name="Ruiz-Romero M."/>
            <person name="Marangio P."/>
            <person name="Guigo R."/>
            <person name="Rago D."/>
            <person name="Mirbahai L."/>
            <person name="Eastwood N."/>
            <person name="Colbourne J.K."/>
            <person name="Zhou J."/>
            <person name="Mallon E."/>
            <person name="Orsini L."/>
        </authorList>
    </citation>
    <scope>NUCLEOTIDE SEQUENCE [LARGE SCALE GENOMIC DNA]</scope>
    <source>
        <strain evidence="1">LRV0_1</strain>
    </source>
</reference>
<gene>
    <name evidence="1" type="ORF">OUZ56_027428</name>
</gene>
<organism evidence="1 2">
    <name type="scientific">Daphnia magna</name>
    <dbReference type="NCBI Taxonomy" id="35525"/>
    <lineage>
        <taxon>Eukaryota</taxon>
        <taxon>Metazoa</taxon>
        <taxon>Ecdysozoa</taxon>
        <taxon>Arthropoda</taxon>
        <taxon>Crustacea</taxon>
        <taxon>Branchiopoda</taxon>
        <taxon>Diplostraca</taxon>
        <taxon>Cladocera</taxon>
        <taxon>Anomopoda</taxon>
        <taxon>Daphniidae</taxon>
        <taxon>Daphnia</taxon>
    </lineage>
</organism>
<sequence length="154" mass="17155">MRSASRYKLWKTSDSVLHACALRPIVSIFNASNVEDEDASSSTLVLFGGFCSVLDSSDSTSSTTQTLFVSSDRCGDEDAIFCRVLKYLYKSMHFVPYTTEGIEFKNTDNQDSADDLQYLRKEGADMGWPIGIFCLSQLLYLSWNAGRAATKARK</sequence>
<evidence type="ECO:0000313" key="2">
    <source>
        <dbReference type="Proteomes" id="UP001234178"/>
    </source>
</evidence>
<dbReference type="EMBL" id="JAOYFB010000004">
    <property type="protein sequence ID" value="KAK4014915.1"/>
    <property type="molecule type" value="Genomic_DNA"/>
</dbReference>